<evidence type="ECO:0000313" key="3">
    <source>
        <dbReference type="Proteomes" id="UP000029391"/>
    </source>
</evidence>
<comment type="caution">
    <text evidence="2">The sequence shown here is derived from an EMBL/GenBank/DDBJ whole genome shotgun (WGS) entry which is preliminary data.</text>
</comment>
<gene>
    <name evidence="2" type="ORF">P873_00700</name>
</gene>
<dbReference type="eggNOG" id="COG1404">
    <property type="taxonomic scope" value="Bacteria"/>
</dbReference>
<dbReference type="Pfam" id="PF17963">
    <property type="entry name" value="Big_9"/>
    <property type="match status" value="1"/>
</dbReference>
<dbReference type="EMBL" id="AWXU01000014">
    <property type="protein sequence ID" value="KFN50900.1"/>
    <property type="molecule type" value="Genomic_DNA"/>
</dbReference>
<proteinExistence type="predicted"/>
<dbReference type="Gene3D" id="2.60.40.3440">
    <property type="match status" value="1"/>
</dbReference>
<dbReference type="OrthoDB" id="6020159at2"/>
<dbReference type="AlphaFoldDB" id="A0A091C2R0"/>
<name>A0A091C2R0_9GAMM</name>
<dbReference type="RefSeq" id="WP_026815852.1">
    <property type="nucleotide sequence ID" value="NZ_AUFF01000001.1"/>
</dbReference>
<reference evidence="2 3" key="1">
    <citation type="submission" date="2013-09" db="EMBL/GenBank/DDBJ databases">
        <title>Genome sequencing of Arenimonas composti.</title>
        <authorList>
            <person name="Chen F."/>
            <person name="Wang G."/>
        </authorList>
    </citation>
    <scope>NUCLEOTIDE SEQUENCE [LARGE SCALE GENOMIC DNA]</scope>
    <source>
        <strain evidence="2 3">TR7-09</strain>
    </source>
</reference>
<feature type="signal peptide" evidence="1">
    <location>
        <begin position="1"/>
        <end position="26"/>
    </location>
</feature>
<sequence length="713" mass="75148">MASPVRRLHRLFACLLAASAAATATAQETPVARRDRVVVVENSAPVDVDVIANDAVAPAQLVGGQLLVSSPPMGSVSVVDGGTASAGDDRLRYQPPTDFSGIDVFSYQVCTAADGCDESQLEVVVRPAIDVNHTAFADSGYVDVPLSGLRALPALTLRTTPLRAPDSVALDLATDPSPRDLWDLAGTQRVVRTLPQPADGNPQEWQVLIDAIGWGGDVDLYAGQDLNGNGLPDPGEVDCTSAMAASERCELNLIHPGNGDVRYWVLVHNRHDAAQTGELDLYAFNLGANGDASLVATAPGTLPADAAFPLRVSWNGATLVDDGLRAAGYVGLWSEGNLVGRFPFRVERSGEAFAPRPLVGNLDLVLPPDRIHEALFVDVPAGATSLTVRSFSSRNIDLYLAHAADPSGPVVAPAPPRAEADASATTAAGNEVIRLTGAALKPGRWYVIPHNADTLTASVVLQATIEANPPAIRPGSYFDPGRGGHGVFLYPAGSQWTGLWFTYLQDGSPTWYYLQGAAPGANGLWFGELFRSAWDGGGNRLTRIGLARLSPSGTDAFTWTWTIDGETGSEPMVALGRGCPVLEGEPLDVSSTWFAAESAGTGHSVQMWPHYEYYAAFIYDDRGVARFVTSEAAGFQGGEATLAVEQLTGFCPLCERPGAPQRSAIGTLTRRFLGGETRMALTLDFTGGLSGHWQADEIVQPLGGPASTQGCAP</sequence>
<dbReference type="Proteomes" id="UP000029391">
    <property type="component" value="Unassembled WGS sequence"/>
</dbReference>
<organism evidence="2 3">
    <name type="scientific">Arenimonas composti TR7-09 = DSM 18010</name>
    <dbReference type="NCBI Taxonomy" id="1121013"/>
    <lineage>
        <taxon>Bacteria</taxon>
        <taxon>Pseudomonadati</taxon>
        <taxon>Pseudomonadota</taxon>
        <taxon>Gammaproteobacteria</taxon>
        <taxon>Lysobacterales</taxon>
        <taxon>Lysobacteraceae</taxon>
        <taxon>Arenimonas</taxon>
    </lineage>
</organism>
<dbReference type="STRING" id="1121013.GCA_000426365_00302"/>
<accession>A0A091C2R0</accession>
<keyword evidence="1" id="KW-0732">Signal</keyword>
<evidence type="ECO:0000313" key="2">
    <source>
        <dbReference type="EMBL" id="KFN50900.1"/>
    </source>
</evidence>
<protein>
    <submittedName>
        <fullName evidence="2">Uncharacterized protein</fullName>
    </submittedName>
</protein>
<evidence type="ECO:0000256" key="1">
    <source>
        <dbReference type="SAM" id="SignalP"/>
    </source>
</evidence>
<feature type="chain" id="PRO_5001870350" evidence="1">
    <location>
        <begin position="27"/>
        <end position="713"/>
    </location>
</feature>
<keyword evidence="3" id="KW-1185">Reference proteome</keyword>
<dbReference type="Gene3D" id="2.60.120.380">
    <property type="match status" value="1"/>
</dbReference>